<dbReference type="Proteomes" id="UP000298493">
    <property type="component" value="Unassembled WGS sequence"/>
</dbReference>
<organism evidence="2 3">
    <name type="scientific">Venturia nashicola</name>
    <dbReference type="NCBI Taxonomy" id="86259"/>
    <lineage>
        <taxon>Eukaryota</taxon>
        <taxon>Fungi</taxon>
        <taxon>Dikarya</taxon>
        <taxon>Ascomycota</taxon>
        <taxon>Pezizomycotina</taxon>
        <taxon>Dothideomycetes</taxon>
        <taxon>Pleosporomycetidae</taxon>
        <taxon>Venturiales</taxon>
        <taxon>Venturiaceae</taxon>
        <taxon>Venturia</taxon>
    </lineage>
</organism>
<evidence type="ECO:0000256" key="1">
    <source>
        <dbReference type="SAM" id="MobiDB-lite"/>
    </source>
</evidence>
<dbReference type="EMBL" id="SNSC02000002">
    <property type="protein sequence ID" value="TID26590.1"/>
    <property type="molecule type" value="Genomic_DNA"/>
</dbReference>
<evidence type="ECO:0000313" key="3">
    <source>
        <dbReference type="Proteomes" id="UP000298493"/>
    </source>
</evidence>
<name>A0A4Z1PCR6_9PEZI</name>
<keyword evidence="3" id="KW-1185">Reference proteome</keyword>
<dbReference type="AlphaFoldDB" id="A0A4Z1PCR6"/>
<reference evidence="2 3" key="1">
    <citation type="submission" date="2019-04" db="EMBL/GenBank/DDBJ databases">
        <title>High contiguity whole genome sequence and gene annotation resource for two Venturia nashicola isolates.</title>
        <authorList>
            <person name="Prokchorchik M."/>
            <person name="Won K."/>
            <person name="Lee Y."/>
            <person name="Choi E.D."/>
            <person name="Segonzac C."/>
            <person name="Sohn K.H."/>
        </authorList>
    </citation>
    <scope>NUCLEOTIDE SEQUENCE [LARGE SCALE GENOMIC DNA]</scope>
    <source>
        <strain evidence="2 3">PRI2</strain>
    </source>
</reference>
<proteinExistence type="predicted"/>
<protein>
    <submittedName>
        <fullName evidence="2">Uncharacterized protein</fullName>
    </submittedName>
</protein>
<feature type="region of interest" description="Disordered" evidence="1">
    <location>
        <begin position="89"/>
        <end position="129"/>
    </location>
</feature>
<comment type="caution">
    <text evidence="2">The sequence shown here is derived from an EMBL/GenBank/DDBJ whole genome shotgun (WGS) entry which is preliminary data.</text>
</comment>
<feature type="compositionally biased region" description="Polar residues" evidence="1">
    <location>
        <begin position="108"/>
        <end position="123"/>
    </location>
</feature>
<gene>
    <name evidence="2" type="ORF">E6O75_ATG01083</name>
</gene>
<accession>A0A4Z1PCR6</accession>
<sequence length="366" mass="41027">MKGLIKAANTFKAGYHAKQNLNLFPTREELQAESKLLQEKAHERERGTIDAKTPQLHQSSKIRADILGNDPISKPILGIENNSVKRLKFTDSSSTSQTSPLLPRPTSQKSPQAKNPQHPSATATPRDKNKTVFLPTSQSCLDNLQDIVDEVVTTNHFTVWTKLCHALEIKAELGDSAYRKCLQAVLSKSSSAVRVSMQSSEPERWIYDNALSWHRRRYQLQFFRPPVPTLAPKRKQALLPPPLADNYERERGEDGRYNKELGSRGFAPSLEDYGQIANFHFHPSTDEQSTTPSSFIHLRPISPKPVTLIRLRVDDKLWADSALLEGRLDKEKDAAQDKALIKGAKGFKAGFIAKEAILKEEVDTGT</sequence>
<evidence type="ECO:0000313" key="2">
    <source>
        <dbReference type="EMBL" id="TID26590.1"/>
    </source>
</evidence>
<feature type="compositionally biased region" description="Low complexity" evidence="1">
    <location>
        <begin position="92"/>
        <end position="107"/>
    </location>
</feature>